<feature type="region of interest" description="Disordered" evidence="1">
    <location>
        <begin position="54"/>
        <end position="75"/>
    </location>
</feature>
<protein>
    <submittedName>
        <fullName evidence="2">Uncharacterized protein</fullName>
    </submittedName>
</protein>
<organism evidence="2">
    <name type="scientific">Anguilla anguilla</name>
    <name type="common">European freshwater eel</name>
    <name type="synonym">Muraena anguilla</name>
    <dbReference type="NCBI Taxonomy" id="7936"/>
    <lineage>
        <taxon>Eukaryota</taxon>
        <taxon>Metazoa</taxon>
        <taxon>Chordata</taxon>
        <taxon>Craniata</taxon>
        <taxon>Vertebrata</taxon>
        <taxon>Euteleostomi</taxon>
        <taxon>Actinopterygii</taxon>
        <taxon>Neopterygii</taxon>
        <taxon>Teleostei</taxon>
        <taxon>Anguilliformes</taxon>
        <taxon>Anguillidae</taxon>
        <taxon>Anguilla</taxon>
    </lineage>
</organism>
<proteinExistence type="predicted"/>
<reference evidence="2" key="1">
    <citation type="submission" date="2014-11" db="EMBL/GenBank/DDBJ databases">
        <authorList>
            <person name="Amaro Gonzalez C."/>
        </authorList>
    </citation>
    <scope>NUCLEOTIDE SEQUENCE</scope>
</reference>
<evidence type="ECO:0000313" key="2">
    <source>
        <dbReference type="EMBL" id="JAH00827.1"/>
    </source>
</evidence>
<sequence length="75" mass="8281">MLNPIRLEPPVPYAISNCMSPYGTTGHSQHWHGPDSIRGHSAVCIIQQLNRSIANSSNSPMSPQVSSFNKEELTY</sequence>
<reference evidence="2" key="2">
    <citation type="journal article" date="2015" name="Fish Shellfish Immunol.">
        <title>Early steps in the European eel (Anguilla anguilla)-Vibrio vulnificus interaction in the gills: Role of the RtxA13 toxin.</title>
        <authorList>
            <person name="Callol A."/>
            <person name="Pajuelo D."/>
            <person name="Ebbesson L."/>
            <person name="Teles M."/>
            <person name="MacKenzie S."/>
            <person name="Amaro C."/>
        </authorList>
    </citation>
    <scope>NUCLEOTIDE SEQUENCE</scope>
</reference>
<dbReference type="EMBL" id="GBXM01107750">
    <property type="protein sequence ID" value="JAH00827.1"/>
    <property type="molecule type" value="Transcribed_RNA"/>
</dbReference>
<evidence type="ECO:0000256" key="1">
    <source>
        <dbReference type="SAM" id="MobiDB-lite"/>
    </source>
</evidence>
<dbReference type="AlphaFoldDB" id="A0A0E9P984"/>
<feature type="compositionally biased region" description="Low complexity" evidence="1">
    <location>
        <begin position="55"/>
        <end position="67"/>
    </location>
</feature>
<accession>A0A0E9P984</accession>
<name>A0A0E9P984_ANGAN</name>